<evidence type="ECO:0000256" key="4">
    <source>
        <dbReference type="SAM" id="Phobius"/>
    </source>
</evidence>
<dbReference type="PANTHER" id="PTHR43179:SF12">
    <property type="entry name" value="GALACTOFURANOSYLTRANSFERASE GLFT2"/>
    <property type="match status" value="1"/>
</dbReference>
<protein>
    <recommendedName>
        <fullName evidence="5">Glycosyltransferase 2-like domain-containing protein</fullName>
    </recommendedName>
</protein>
<comment type="similarity">
    <text evidence="1">Belongs to the glycosyltransferase 2 family.</text>
</comment>
<evidence type="ECO:0000256" key="1">
    <source>
        <dbReference type="ARBA" id="ARBA00006739"/>
    </source>
</evidence>
<feature type="domain" description="Glycosyltransferase 2-like" evidence="5">
    <location>
        <begin position="10"/>
        <end position="141"/>
    </location>
</feature>
<organism evidence="6 7">
    <name type="scientific">Candidatus Magasanikbacteria bacterium RIFCSPLOWO2_01_FULL_40_15</name>
    <dbReference type="NCBI Taxonomy" id="1798686"/>
    <lineage>
        <taxon>Bacteria</taxon>
        <taxon>Candidatus Magasanikiibacteriota</taxon>
    </lineage>
</organism>
<reference evidence="6 7" key="1">
    <citation type="journal article" date="2016" name="Nat. Commun.">
        <title>Thousands of microbial genomes shed light on interconnected biogeochemical processes in an aquifer system.</title>
        <authorList>
            <person name="Anantharaman K."/>
            <person name="Brown C.T."/>
            <person name="Hug L.A."/>
            <person name="Sharon I."/>
            <person name="Castelle C.J."/>
            <person name="Probst A.J."/>
            <person name="Thomas B.C."/>
            <person name="Singh A."/>
            <person name="Wilkins M.J."/>
            <person name="Karaoz U."/>
            <person name="Brodie E.L."/>
            <person name="Williams K.H."/>
            <person name="Hubbard S.S."/>
            <person name="Banfield J.F."/>
        </authorList>
    </citation>
    <scope>NUCLEOTIDE SEQUENCE [LARGE SCALE GENOMIC DNA]</scope>
</reference>
<keyword evidence="4" id="KW-1133">Transmembrane helix</keyword>
<dbReference type="Gene3D" id="3.90.550.10">
    <property type="entry name" value="Spore Coat Polysaccharide Biosynthesis Protein SpsA, Chain A"/>
    <property type="match status" value="1"/>
</dbReference>
<accession>A0A1F6N0A0</accession>
<dbReference type="PANTHER" id="PTHR43179">
    <property type="entry name" value="RHAMNOSYLTRANSFERASE WBBL"/>
    <property type="match status" value="1"/>
</dbReference>
<evidence type="ECO:0000313" key="6">
    <source>
        <dbReference type="EMBL" id="OGH77367.1"/>
    </source>
</evidence>
<name>A0A1F6N0A0_9BACT</name>
<keyword evidence="3" id="KW-0808">Transferase</keyword>
<dbReference type="Proteomes" id="UP000177040">
    <property type="component" value="Unassembled WGS sequence"/>
</dbReference>
<evidence type="ECO:0000313" key="7">
    <source>
        <dbReference type="Proteomes" id="UP000177040"/>
    </source>
</evidence>
<gene>
    <name evidence="6" type="ORF">A2983_01535</name>
</gene>
<dbReference type="InterPro" id="IPR001173">
    <property type="entry name" value="Glyco_trans_2-like"/>
</dbReference>
<dbReference type="GO" id="GO:0016757">
    <property type="term" value="F:glycosyltransferase activity"/>
    <property type="evidence" value="ECO:0007669"/>
    <property type="project" value="UniProtKB-KW"/>
</dbReference>
<keyword evidence="4" id="KW-0812">Transmembrane</keyword>
<evidence type="ECO:0000256" key="3">
    <source>
        <dbReference type="ARBA" id="ARBA00022679"/>
    </source>
</evidence>
<proteinExistence type="inferred from homology"/>
<feature type="transmembrane region" description="Helical" evidence="4">
    <location>
        <begin position="258"/>
        <end position="280"/>
    </location>
</feature>
<comment type="caution">
    <text evidence="6">The sequence shown here is derived from an EMBL/GenBank/DDBJ whole genome shotgun (WGS) entry which is preliminary data.</text>
</comment>
<dbReference type="EMBL" id="MFQH01000024">
    <property type="protein sequence ID" value="OGH77367.1"/>
    <property type="molecule type" value="Genomic_DNA"/>
</dbReference>
<dbReference type="Pfam" id="PF00535">
    <property type="entry name" value="Glycos_transf_2"/>
    <property type="match status" value="1"/>
</dbReference>
<evidence type="ECO:0000256" key="2">
    <source>
        <dbReference type="ARBA" id="ARBA00022676"/>
    </source>
</evidence>
<dbReference type="SUPFAM" id="SSF53448">
    <property type="entry name" value="Nucleotide-diphospho-sugar transferases"/>
    <property type="match status" value="1"/>
</dbReference>
<dbReference type="AlphaFoldDB" id="A0A1F6N0A0"/>
<dbReference type="InterPro" id="IPR029044">
    <property type="entry name" value="Nucleotide-diphossugar_trans"/>
</dbReference>
<keyword evidence="2" id="KW-0328">Glycosyltransferase</keyword>
<keyword evidence="4" id="KW-0472">Membrane</keyword>
<evidence type="ECO:0000259" key="5">
    <source>
        <dbReference type="Pfam" id="PF00535"/>
    </source>
</evidence>
<sequence length="364" mass="42842">MQPKIAIIYLSFHCEPYIDDVVSSLKKLTYPHDRVEFVIVDNPHPEFGPSVKYIEENIFPLSGGEIPHVTLLAQKENFGFGSGNNVGARWALDNGFDYVYFHNNDGFMAANCLEPIVQVMENNPKIGAAQSLMLLHPETELVNSMGNAFHYLGFGFCNEYRHKLKDLNLPPQKLIAYASGAALLIRTATIRQYGMWDEDFWMYHEDLEWSFRLRMVGYKIVLVRDSVFYHKYQFSRSISKFFWMERNRYGTMLMFFRWPTLILLLPMALILELGLVLFALKGGWWNERKKVYAYWLKKSSWQLWFKKRTHIQAMRKIRDRDLLNLATSGIYFQDKSTDNPIVNYVGNPIMTAYYWLIVKTLIWW</sequence>